<dbReference type="SUPFAM" id="SSF46689">
    <property type="entry name" value="Homeodomain-like"/>
    <property type="match status" value="2"/>
</dbReference>
<comment type="caution">
    <text evidence="3">The sequence shown here is derived from an EMBL/GenBank/DDBJ whole genome shotgun (WGS) entry which is preliminary data.</text>
</comment>
<dbReference type="InterPro" id="IPR006600">
    <property type="entry name" value="HTH_CenpB_DNA-bd_dom"/>
</dbReference>
<dbReference type="SMART" id="SM00674">
    <property type="entry name" value="CENPB"/>
    <property type="match status" value="1"/>
</dbReference>
<feature type="domain" description="HTH CENPB-type" evidence="2">
    <location>
        <begin position="67"/>
        <end position="141"/>
    </location>
</feature>
<reference evidence="3 4" key="1">
    <citation type="journal article" date="2023" name="IMA Fungus">
        <title>Comparative genomic study of the Penicillium genus elucidates a diverse pangenome and 15 lateral gene transfer events.</title>
        <authorList>
            <person name="Petersen C."/>
            <person name="Sorensen T."/>
            <person name="Nielsen M.R."/>
            <person name="Sondergaard T.E."/>
            <person name="Sorensen J.L."/>
            <person name="Fitzpatrick D.A."/>
            <person name="Frisvad J.C."/>
            <person name="Nielsen K.L."/>
        </authorList>
    </citation>
    <scope>NUCLEOTIDE SEQUENCE [LARGE SCALE GENOMIC DNA]</scope>
    <source>
        <strain evidence="3 4">IBT 29057</strain>
    </source>
</reference>
<accession>A0AAD6GTY0</accession>
<gene>
    <name evidence="3" type="ORF">N7450_006338</name>
</gene>
<dbReference type="InterPro" id="IPR009057">
    <property type="entry name" value="Homeodomain-like_sf"/>
</dbReference>
<dbReference type="PROSITE" id="PS51253">
    <property type="entry name" value="HTH_CENPB"/>
    <property type="match status" value="1"/>
</dbReference>
<evidence type="ECO:0000313" key="3">
    <source>
        <dbReference type="EMBL" id="KAJ5586551.1"/>
    </source>
</evidence>
<dbReference type="Proteomes" id="UP001216150">
    <property type="component" value="Unassembled WGS sequence"/>
</dbReference>
<sequence>MPRQAITNQQKIALREQHRKHPLATQNQLAHWFNETYHHRPTQSTLSAILSPKYRYLDTDPTEHTIKAKRCRTAKWPDLEAALIHWINLAQEKIPITQEVIREKARFFWTQIPIYKDQSMPTFSNGWLEAFQSRESIRNRLYAGEDGSTPESANEAMITIRQAFEVYHPRDIFNCDETALYWRQIPDRSLATKNLPGKKQQKSRITALFCCNSDGSEKLIP</sequence>
<dbReference type="Pfam" id="PF03221">
    <property type="entry name" value="HTH_Tnp_Tc5"/>
    <property type="match status" value="1"/>
</dbReference>
<organism evidence="3 4">
    <name type="scientific">Penicillium hetheringtonii</name>
    <dbReference type="NCBI Taxonomy" id="911720"/>
    <lineage>
        <taxon>Eukaryota</taxon>
        <taxon>Fungi</taxon>
        <taxon>Dikarya</taxon>
        <taxon>Ascomycota</taxon>
        <taxon>Pezizomycotina</taxon>
        <taxon>Eurotiomycetes</taxon>
        <taxon>Eurotiomycetidae</taxon>
        <taxon>Eurotiales</taxon>
        <taxon>Aspergillaceae</taxon>
        <taxon>Penicillium</taxon>
    </lineage>
</organism>
<proteinExistence type="predicted"/>
<dbReference type="Pfam" id="PF18107">
    <property type="entry name" value="HTH_ABP1_N"/>
    <property type="match status" value="1"/>
</dbReference>
<dbReference type="EMBL" id="JAQJAC010000004">
    <property type="protein sequence ID" value="KAJ5586551.1"/>
    <property type="molecule type" value="Genomic_DNA"/>
</dbReference>
<dbReference type="PANTHER" id="PTHR19303:SF73">
    <property type="entry name" value="PROTEIN PDC2"/>
    <property type="match status" value="1"/>
</dbReference>
<dbReference type="GO" id="GO:0003677">
    <property type="term" value="F:DNA binding"/>
    <property type="evidence" value="ECO:0007669"/>
    <property type="project" value="UniProtKB-KW"/>
</dbReference>
<keyword evidence="1" id="KW-0238">DNA-binding</keyword>
<dbReference type="InterPro" id="IPR041188">
    <property type="entry name" value="HTH_ABP1_N"/>
</dbReference>
<evidence type="ECO:0000313" key="4">
    <source>
        <dbReference type="Proteomes" id="UP001216150"/>
    </source>
</evidence>
<dbReference type="GO" id="GO:0005634">
    <property type="term" value="C:nucleus"/>
    <property type="evidence" value="ECO:0007669"/>
    <property type="project" value="TreeGrafter"/>
</dbReference>
<dbReference type="AlphaFoldDB" id="A0AAD6GTY0"/>
<keyword evidence="4" id="KW-1185">Reference proteome</keyword>
<dbReference type="PANTHER" id="PTHR19303">
    <property type="entry name" value="TRANSPOSON"/>
    <property type="match status" value="1"/>
</dbReference>
<evidence type="ECO:0000256" key="1">
    <source>
        <dbReference type="ARBA" id="ARBA00023125"/>
    </source>
</evidence>
<evidence type="ECO:0000259" key="2">
    <source>
        <dbReference type="PROSITE" id="PS51253"/>
    </source>
</evidence>
<dbReference type="InterPro" id="IPR050863">
    <property type="entry name" value="CenT-Element_Derived"/>
</dbReference>
<name>A0AAD6GTY0_9EURO</name>
<dbReference type="Gene3D" id="1.10.10.60">
    <property type="entry name" value="Homeodomain-like"/>
    <property type="match status" value="2"/>
</dbReference>
<protein>
    <recommendedName>
        <fullName evidence="2">HTH CENPB-type domain-containing protein</fullName>
    </recommendedName>
</protein>